<dbReference type="RefSeq" id="WP_084088490.1">
    <property type="nucleotide sequence ID" value="NZ_FQUS01000047.1"/>
</dbReference>
<evidence type="ECO:0000259" key="1">
    <source>
        <dbReference type="Pfam" id="PF01548"/>
    </source>
</evidence>
<accession>A0A1M5LZ29</accession>
<dbReference type="Pfam" id="PF02371">
    <property type="entry name" value="Transposase_20"/>
    <property type="match status" value="1"/>
</dbReference>
<dbReference type="NCBIfam" id="NF033542">
    <property type="entry name" value="transpos_IS110"/>
    <property type="match status" value="1"/>
</dbReference>
<keyword evidence="4" id="KW-1185">Reference proteome</keyword>
<dbReference type="EMBL" id="FQUS01000047">
    <property type="protein sequence ID" value="SHG70180.1"/>
    <property type="molecule type" value="Genomic_DNA"/>
</dbReference>
<dbReference type="PANTHER" id="PTHR33055:SF13">
    <property type="entry name" value="TRANSPOSASE"/>
    <property type="match status" value="1"/>
</dbReference>
<dbReference type="Pfam" id="PF01548">
    <property type="entry name" value="DEDD_Tnp_IS110"/>
    <property type="match status" value="1"/>
</dbReference>
<protein>
    <submittedName>
        <fullName evidence="3">Transposase</fullName>
    </submittedName>
</protein>
<organism evidence="3 4">
    <name type="scientific">Fodinibius roseus</name>
    <dbReference type="NCBI Taxonomy" id="1194090"/>
    <lineage>
        <taxon>Bacteria</taxon>
        <taxon>Pseudomonadati</taxon>
        <taxon>Balneolota</taxon>
        <taxon>Balneolia</taxon>
        <taxon>Balneolales</taxon>
        <taxon>Balneolaceae</taxon>
        <taxon>Fodinibius</taxon>
    </lineage>
</organism>
<evidence type="ECO:0000313" key="4">
    <source>
        <dbReference type="Proteomes" id="UP000184041"/>
    </source>
</evidence>
<dbReference type="GO" id="GO:0003677">
    <property type="term" value="F:DNA binding"/>
    <property type="evidence" value="ECO:0007669"/>
    <property type="project" value="InterPro"/>
</dbReference>
<evidence type="ECO:0000259" key="2">
    <source>
        <dbReference type="Pfam" id="PF02371"/>
    </source>
</evidence>
<feature type="domain" description="Transposase IS116/IS110/IS902 C-terminal" evidence="2">
    <location>
        <begin position="204"/>
        <end position="286"/>
    </location>
</feature>
<feature type="domain" description="Transposase IS110-like N-terminal" evidence="1">
    <location>
        <begin position="4"/>
        <end position="104"/>
    </location>
</feature>
<dbReference type="InterPro" id="IPR002525">
    <property type="entry name" value="Transp_IS110-like_N"/>
</dbReference>
<dbReference type="OrthoDB" id="1523051at2"/>
<gene>
    <name evidence="3" type="ORF">SAMN05443144_1479</name>
</gene>
<dbReference type="InterPro" id="IPR047650">
    <property type="entry name" value="Transpos_IS110"/>
</dbReference>
<dbReference type="STRING" id="1194090.SAMN05443144_1479"/>
<dbReference type="AlphaFoldDB" id="A0A1M5LZ29"/>
<dbReference type="Proteomes" id="UP000184041">
    <property type="component" value="Unassembled WGS sequence"/>
</dbReference>
<name>A0A1M5LZ29_9BACT</name>
<proteinExistence type="predicted"/>
<evidence type="ECO:0000313" key="3">
    <source>
        <dbReference type="EMBL" id="SHG70180.1"/>
    </source>
</evidence>
<sequence length="343" mass="38631">MTYVGIDLHTTNMVNVAINSNGEVIREAKLLTSTRSLEDFLGGLEVPIRAVVECTSNWYWLSDWCRANGVDLTLAHAKMVKAISYAKVKTDKVGAKTLAELLQADLIPEAYQIKRELTRGRLRMIQWREKLQSALWGQAIKYNVQITDSQCRQLDKLQTWLQSKLPPAANRQAELLIAQLSQLQGHIHRIEEEIEKQVPFEAAAERLMDVPGLEKVRAWTIMAEIGDIQVRDSLSAIVGWYQELRSGGSHRHKSGNKDGNKYLRAAFGQAAVSAYTHYKGVKKFYRKIKRRSGRPIARAVVGKELAKGVWHMLTKNQGYKGFKGQPVRAASGTCWPQPINPNA</sequence>
<dbReference type="PANTHER" id="PTHR33055">
    <property type="entry name" value="TRANSPOSASE FOR INSERTION SEQUENCE ELEMENT IS1111A"/>
    <property type="match status" value="1"/>
</dbReference>
<dbReference type="GO" id="GO:0004803">
    <property type="term" value="F:transposase activity"/>
    <property type="evidence" value="ECO:0007669"/>
    <property type="project" value="InterPro"/>
</dbReference>
<dbReference type="GO" id="GO:0006313">
    <property type="term" value="P:DNA transposition"/>
    <property type="evidence" value="ECO:0007669"/>
    <property type="project" value="InterPro"/>
</dbReference>
<dbReference type="InterPro" id="IPR003346">
    <property type="entry name" value="Transposase_20"/>
</dbReference>
<reference evidence="3 4" key="1">
    <citation type="submission" date="2016-11" db="EMBL/GenBank/DDBJ databases">
        <authorList>
            <person name="Jaros S."/>
            <person name="Januszkiewicz K."/>
            <person name="Wedrychowicz H."/>
        </authorList>
    </citation>
    <scope>NUCLEOTIDE SEQUENCE [LARGE SCALE GENOMIC DNA]</scope>
    <source>
        <strain evidence="3 4">DSM 21986</strain>
    </source>
</reference>